<evidence type="ECO:0000259" key="2">
    <source>
        <dbReference type="Pfam" id="PF08327"/>
    </source>
</evidence>
<comment type="caution">
    <text evidence="3">The sequence shown here is derived from an EMBL/GenBank/DDBJ whole genome shotgun (WGS) entry which is preliminary data.</text>
</comment>
<evidence type="ECO:0000313" key="4">
    <source>
        <dbReference type="Proteomes" id="UP000238426"/>
    </source>
</evidence>
<dbReference type="InterPro" id="IPR013538">
    <property type="entry name" value="ASHA1/2-like_C"/>
</dbReference>
<dbReference type="Pfam" id="PF08327">
    <property type="entry name" value="AHSA1"/>
    <property type="match status" value="1"/>
</dbReference>
<gene>
    <name evidence="3" type="ORF">C7H52_11030</name>
</gene>
<dbReference type="CDD" id="cd07814">
    <property type="entry name" value="SRPBCC_CalC_Aha1-like"/>
    <property type="match status" value="1"/>
</dbReference>
<dbReference type="EMBL" id="PXOQ01000012">
    <property type="protein sequence ID" value="PSG87334.1"/>
    <property type="molecule type" value="Genomic_DNA"/>
</dbReference>
<evidence type="ECO:0000256" key="1">
    <source>
        <dbReference type="ARBA" id="ARBA00006817"/>
    </source>
</evidence>
<dbReference type="InterPro" id="IPR023393">
    <property type="entry name" value="START-like_dom_sf"/>
</dbReference>
<dbReference type="RefSeq" id="WP_106463971.1">
    <property type="nucleotide sequence ID" value="NZ_PXOQ01000012.1"/>
</dbReference>
<dbReference type="SUPFAM" id="SSF55961">
    <property type="entry name" value="Bet v1-like"/>
    <property type="match status" value="1"/>
</dbReference>
<dbReference type="OrthoDB" id="2355173at2"/>
<name>A0A2T1N6W2_9FLAO</name>
<reference evidence="3 4" key="1">
    <citation type="submission" date="2018-03" db="EMBL/GenBank/DDBJ databases">
        <title>Mesoflavibacter sp. HG37 and Mesoflavibacter sp. HG96 sp.nov., two marine bacteria isolated from seawater of Western Pacific Ocean.</title>
        <authorList>
            <person name="Cheng H."/>
            <person name="Wu Y.-H."/>
            <person name="Guo L.-L."/>
            <person name="Xu X.-W."/>
        </authorList>
    </citation>
    <scope>NUCLEOTIDE SEQUENCE [LARGE SCALE GENOMIC DNA]</scope>
    <source>
        <strain evidence="3 4">KCTC 32269</strain>
    </source>
</reference>
<evidence type="ECO:0000313" key="3">
    <source>
        <dbReference type="EMBL" id="PSG87334.1"/>
    </source>
</evidence>
<sequence>MNKALKVSKSINISGSRDAVWNVLTTPEKIKMFLYGTETITSWAVGSSIIFKGNYEGHVYKDKGVILEHIPKEILSYSYWSGFSGLMDSPENYAKVTYILESISVTQTKFTWCQEGFANENSQQHSEQNLPQLLESIKTIAENTEV</sequence>
<dbReference type="Proteomes" id="UP000238426">
    <property type="component" value="Unassembled WGS sequence"/>
</dbReference>
<dbReference type="Gene3D" id="3.30.530.20">
    <property type="match status" value="1"/>
</dbReference>
<accession>A0A2T1N6W2</accession>
<protein>
    <submittedName>
        <fullName evidence="3">ATPase</fullName>
    </submittedName>
</protein>
<organism evidence="3 4">
    <name type="scientific">Aurantibacter aestuarii</name>
    <dbReference type="NCBI Taxonomy" id="1266046"/>
    <lineage>
        <taxon>Bacteria</taxon>
        <taxon>Pseudomonadati</taxon>
        <taxon>Bacteroidota</taxon>
        <taxon>Flavobacteriia</taxon>
        <taxon>Flavobacteriales</taxon>
        <taxon>Flavobacteriaceae</taxon>
        <taxon>Aurantibacter</taxon>
    </lineage>
</organism>
<feature type="domain" description="Activator of Hsp90 ATPase homologue 1/2-like C-terminal" evidence="2">
    <location>
        <begin position="16"/>
        <end position="141"/>
    </location>
</feature>
<proteinExistence type="inferred from homology"/>
<comment type="similarity">
    <text evidence="1">Belongs to the AHA1 family.</text>
</comment>
<keyword evidence="4" id="KW-1185">Reference proteome</keyword>
<dbReference type="AlphaFoldDB" id="A0A2T1N6W2"/>